<evidence type="ECO:0000313" key="8">
    <source>
        <dbReference type="Proteomes" id="UP000215902"/>
    </source>
</evidence>
<dbReference type="EMBL" id="NIVC01002149">
    <property type="protein sequence ID" value="PAA60474.1"/>
    <property type="molecule type" value="Genomic_DNA"/>
</dbReference>
<feature type="region of interest" description="Disordered" evidence="3">
    <location>
        <begin position="176"/>
        <end position="197"/>
    </location>
</feature>
<dbReference type="SUPFAM" id="SSF82895">
    <property type="entry name" value="TSP-1 type 1 repeat"/>
    <property type="match status" value="1"/>
</dbReference>
<proteinExistence type="predicted"/>
<evidence type="ECO:0000256" key="1">
    <source>
        <dbReference type="ARBA" id="ARBA00022737"/>
    </source>
</evidence>
<feature type="domain" description="Ig-like" evidence="6">
    <location>
        <begin position="227"/>
        <end position="342"/>
    </location>
</feature>
<evidence type="ECO:0000256" key="4">
    <source>
        <dbReference type="SAM" id="Phobius"/>
    </source>
</evidence>
<sequence length="525" mass="58547">ALALALLAVVWLPVPPVRAGISPAWQSWSAHETQCSTTCGQGVRCRRRDCVDMNDPKLGAINLDFCQGGEKASKECLPCRAYVICPQNGGWGEWGEWTDCQFNATAEAVKTAEKAAADSAAAPVVGGPDDAAKVEQARVDMASDAQSNIDGQKSGVAMPARGNALELEEDCGKGSRTRVRRCDRPPPDSKGLRCGGGSHGRLQKEDCEVPCSADTDFLAMAKEMLAQDLTETPNQLFYVNYGAPATLDCANEAYSLALSSVKPYQHLQINWRRNNVSVIALQTRLQWFMAQSEEAKGLLTGSDEASKAVSRHTKLEMAQVRSFGTQLTIDPVDADKVGLYACYMVLDGEHYLMRTFTLLTRQLTDKSYPELQTVVMATNAETFMDAQLPSMEAAVVRWYQNGLPKREHLLADWYERNWTLALSYADTGAWECYLVLDSRNQWKTNEFKLSISKQLFFLQKFNDAYLAYFIAGCALILYAIVGFPLAVVTLRQREENWITAEEQRCIEHVRQLNYLYMARYVRRIS</sequence>
<dbReference type="PROSITE" id="PS50092">
    <property type="entry name" value="TSP1"/>
    <property type="match status" value="2"/>
</dbReference>
<evidence type="ECO:0000256" key="3">
    <source>
        <dbReference type="SAM" id="MobiDB-lite"/>
    </source>
</evidence>
<dbReference type="PROSITE" id="PS50835">
    <property type="entry name" value="IG_LIKE"/>
    <property type="match status" value="1"/>
</dbReference>
<dbReference type="OrthoDB" id="446173at2759"/>
<keyword evidence="2" id="KW-1015">Disulfide bond</keyword>
<dbReference type="PANTHER" id="PTHR22906:SF21">
    <property type="entry name" value="SEMA DOMAIN-CONTAINING PROTEIN"/>
    <property type="match status" value="1"/>
</dbReference>
<feature type="compositionally biased region" description="Basic and acidic residues" evidence="3">
    <location>
        <begin position="180"/>
        <end position="191"/>
    </location>
</feature>
<keyword evidence="4" id="KW-0812">Transmembrane</keyword>
<dbReference type="STRING" id="282301.A0A267EHM8"/>
<protein>
    <recommendedName>
        <fullName evidence="6">Ig-like domain-containing protein</fullName>
    </recommendedName>
</protein>
<reference evidence="7 8" key="1">
    <citation type="submission" date="2017-06" db="EMBL/GenBank/DDBJ databases">
        <title>A platform for efficient transgenesis in Macrostomum lignano, a flatworm model organism for stem cell research.</title>
        <authorList>
            <person name="Berezikov E."/>
        </authorList>
    </citation>
    <scope>NUCLEOTIDE SEQUENCE [LARGE SCALE GENOMIC DNA]</scope>
    <source>
        <strain evidence="7">DV1</strain>
        <tissue evidence="7">Whole organism</tissue>
    </source>
</reference>
<dbReference type="InterPro" id="IPR007110">
    <property type="entry name" value="Ig-like_dom"/>
</dbReference>
<comment type="caution">
    <text evidence="7">The sequence shown here is derived from an EMBL/GenBank/DDBJ whole genome shotgun (WGS) entry which is preliminary data.</text>
</comment>
<feature type="chain" id="PRO_5012582815" description="Ig-like domain-containing protein" evidence="5">
    <location>
        <begin position="20"/>
        <end position="525"/>
    </location>
</feature>
<keyword evidence="8" id="KW-1185">Reference proteome</keyword>
<dbReference type="Proteomes" id="UP000215902">
    <property type="component" value="Unassembled WGS sequence"/>
</dbReference>
<dbReference type="InterPro" id="IPR052065">
    <property type="entry name" value="Compl_asym_regulator"/>
</dbReference>
<keyword evidence="5" id="KW-0732">Signal</keyword>
<name>A0A267EHM8_9PLAT</name>
<gene>
    <name evidence="7" type="ORF">BOX15_Mlig031512g5</name>
</gene>
<feature type="non-terminal residue" evidence="7">
    <location>
        <position position="1"/>
    </location>
</feature>
<evidence type="ECO:0000313" key="7">
    <source>
        <dbReference type="EMBL" id="PAA60474.1"/>
    </source>
</evidence>
<dbReference type="SMART" id="SM00209">
    <property type="entry name" value="TSP1"/>
    <property type="match status" value="2"/>
</dbReference>
<dbReference type="Pfam" id="PF00090">
    <property type="entry name" value="TSP_1"/>
    <property type="match status" value="1"/>
</dbReference>
<dbReference type="AlphaFoldDB" id="A0A267EHM8"/>
<keyword evidence="4" id="KW-1133">Transmembrane helix</keyword>
<dbReference type="InterPro" id="IPR000884">
    <property type="entry name" value="TSP1_rpt"/>
</dbReference>
<accession>A0A267EHM8</accession>
<evidence type="ECO:0000256" key="2">
    <source>
        <dbReference type="ARBA" id="ARBA00023157"/>
    </source>
</evidence>
<evidence type="ECO:0000256" key="5">
    <source>
        <dbReference type="SAM" id="SignalP"/>
    </source>
</evidence>
<evidence type="ECO:0000259" key="6">
    <source>
        <dbReference type="PROSITE" id="PS50835"/>
    </source>
</evidence>
<keyword evidence="4" id="KW-0472">Membrane</keyword>
<feature type="signal peptide" evidence="5">
    <location>
        <begin position="1"/>
        <end position="19"/>
    </location>
</feature>
<dbReference type="Gene3D" id="2.20.100.10">
    <property type="entry name" value="Thrombospondin type-1 (TSP1) repeat"/>
    <property type="match status" value="1"/>
</dbReference>
<dbReference type="InterPro" id="IPR036383">
    <property type="entry name" value="TSP1_rpt_sf"/>
</dbReference>
<organism evidence="7 8">
    <name type="scientific">Macrostomum lignano</name>
    <dbReference type="NCBI Taxonomy" id="282301"/>
    <lineage>
        <taxon>Eukaryota</taxon>
        <taxon>Metazoa</taxon>
        <taxon>Spiralia</taxon>
        <taxon>Lophotrochozoa</taxon>
        <taxon>Platyhelminthes</taxon>
        <taxon>Rhabditophora</taxon>
        <taxon>Macrostomorpha</taxon>
        <taxon>Macrostomida</taxon>
        <taxon>Macrostomidae</taxon>
        <taxon>Macrostomum</taxon>
    </lineage>
</organism>
<keyword evidence="1" id="KW-0677">Repeat</keyword>
<feature type="transmembrane region" description="Helical" evidence="4">
    <location>
        <begin position="465"/>
        <end position="488"/>
    </location>
</feature>
<dbReference type="PANTHER" id="PTHR22906">
    <property type="entry name" value="PROPERDIN"/>
    <property type="match status" value="1"/>
</dbReference>